<accession>A0ABR4BEE7</accession>
<protein>
    <submittedName>
        <fullName evidence="2">Uncharacterized protein</fullName>
    </submittedName>
</protein>
<evidence type="ECO:0000256" key="1">
    <source>
        <dbReference type="SAM" id="MobiDB-lite"/>
    </source>
</evidence>
<evidence type="ECO:0000313" key="2">
    <source>
        <dbReference type="EMBL" id="KAL2055401.1"/>
    </source>
</evidence>
<name>A0ABR4BEE7_9LECA</name>
<organism evidence="2 3">
    <name type="scientific">Lepraria finkii</name>
    <dbReference type="NCBI Taxonomy" id="1340010"/>
    <lineage>
        <taxon>Eukaryota</taxon>
        <taxon>Fungi</taxon>
        <taxon>Dikarya</taxon>
        <taxon>Ascomycota</taxon>
        <taxon>Pezizomycotina</taxon>
        <taxon>Lecanoromycetes</taxon>
        <taxon>OSLEUM clade</taxon>
        <taxon>Lecanoromycetidae</taxon>
        <taxon>Lecanorales</taxon>
        <taxon>Lecanorineae</taxon>
        <taxon>Stereocaulaceae</taxon>
        <taxon>Lepraria</taxon>
    </lineage>
</organism>
<feature type="region of interest" description="Disordered" evidence="1">
    <location>
        <begin position="119"/>
        <end position="139"/>
    </location>
</feature>
<dbReference type="InterPro" id="IPR038843">
    <property type="entry name" value="Sed1/Spi1"/>
</dbReference>
<feature type="compositionally biased region" description="Pro residues" evidence="1">
    <location>
        <begin position="126"/>
        <end position="139"/>
    </location>
</feature>
<keyword evidence="3" id="KW-1185">Reference proteome</keyword>
<dbReference type="PANTHER" id="PTHR35523">
    <property type="entry name" value="CELL WALL PROTEIN SED1"/>
    <property type="match status" value="1"/>
</dbReference>
<dbReference type="Proteomes" id="UP001590951">
    <property type="component" value="Unassembled WGS sequence"/>
</dbReference>
<sequence length="231" mass="23936">MRYSYIAAPLALAAGANAWGNGTVVYTTEVVTAFTTFCPSATSFTHGTSTYVVTEATTLTITNCPCTVTKPVSTSPAIAPTAAPVVSITPVASSPVATSPAEVATTAAPVIPAPASPIFSNSTGPAAPPRSPPPPPQPALLPLRVPLPQSHPSNPSRVPPTGWLRRVLASLLCSDLPLTCCKFSQFGNACRFPSAFQRVALDGLSPVWSGKSGDTQIFYITVRLFIRSGLL</sequence>
<dbReference type="PANTHER" id="PTHR35523:SF1">
    <property type="entry name" value="CELL WALL PROTEIN SED1"/>
    <property type="match status" value="1"/>
</dbReference>
<proteinExistence type="predicted"/>
<comment type="caution">
    <text evidence="2">The sequence shown here is derived from an EMBL/GenBank/DDBJ whole genome shotgun (WGS) entry which is preliminary data.</text>
</comment>
<reference evidence="2 3" key="1">
    <citation type="submission" date="2024-09" db="EMBL/GenBank/DDBJ databases">
        <title>Rethinking Asexuality: The Enigmatic Case of Functional Sexual Genes in Lepraria (Stereocaulaceae).</title>
        <authorList>
            <person name="Doellman M."/>
            <person name="Sun Y."/>
            <person name="Barcenas-Pena A."/>
            <person name="Lumbsch H.T."/>
            <person name="Grewe F."/>
        </authorList>
    </citation>
    <scope>NUCLEOTIDE SEQUENCE [LARGE SCALE GENOMIC DNA]</scope>
    <source>
        <strain evidence="2 3">Grewe 0041</strain>
    </source>
</reference>
<evidence type="ECO:0000313" key="3">
    <source>
        <dbReference type="Proteomes" id="UP001590951"/>
    </source>
</evidence>
<dbReference type="EMBL" id="JBHFEH010000011">
    <property type="protein sequence ID" value="KAL2055401.1"/>
    <property type="molecule type" value="Genomic_DNA"/>
</dbReference>
<gene>
    <name evidence="2" type="ORF">ABVK25_004209</name>
</gene>